<accession>A0A517U1U5</accession>
<evidence type="ECO:0000313" key="1">
    <source>
        <dbReference type="EMBL" id="QDT74583.1"/>
    </source>
</evidence>
<proteinExistence type="predicted"/>
<dbReference type="RefSeq" id="WP_145434303.1">
    <property type="nucleotide sequence ID" value="NZ_CP036339.1"/>
</dbReference>
<keyword evidence="2" id="KW-1185">Reference proteome</keyword>
<dbReference type="EMBL" id="CP036339">
    <property type="protein sequence ID" value="QDT74583.1"/>
    <property type="molecule type" value="Genomic_DNA"/>
</dbReference>
<dbReference type="Proteomes" id="UP000317909">
    <property type="component" value="Chromosome"/>
</dbReference>
<organism evidence="1 2">
    <name type="scientific">Lacipirellula limnantheis</name>
    <dbReference type="NCBI Taxonomy" id="2528024"/>
    <lineage>
        <taxon>Bacteria</taxon>
        <taxon>Pseudomonadati</taxon>
        <taxon>Planctomycetota</taxon>
        <taxon>Planctomycetia</taxon>
        <taxon>Pirellulales</taxon>
        <taxon>Lacipirellulaceae</taxon>
        <taxon>Lacipirellula</taxon>
    </lineage>
</organism>
<evidence type="ECO:0000313" key="2">
    <source>
        <dbReference type="Proteomes" id="UP000317909"/>
    </source>
</evidence>
<dbReference type="AlphaFoldDB" id="A0A517U1U5"/>
<dbReference type="OrthoDB" id="280009at2"/>
<sequence>MVERFDGLTVKQLTIVDDAERVRAMISCSEGDGRPYLQLLDLAGCPRLELSLDADGSPHIALFSAKSVLQGSFGLSAADGGAGVTLWSENGRFFKVAGVSNGGVEDDQGKAIFDESREP</sequence>
<protein>
    <submittedName>
        <fullName evidence="1">Uncharacterized protein</fullName>
    </submittedName>
</protein>
<gene>
    <name evidence="1" type="ORF">I41_37800</name>
</gene>
<reference evidence="1 2" key="1">
    <citation type="submission" date="2019-02" db="EMBL/GenBank/DDBJ databases">
        <title>Deep-cultivation of Planctomycetes and their phenomic and genomic characterization uncovers novel biology.</title>
        <authorList>
            <person name="Wiegand S."/>
            <person name="Jogler M."/>
            <person name="Boedeker C."/>
            <person name="Pinto D."/>
            <person name="Vollmers J."/>
            <person name="Rivas-Marin E."/>
            <person name="Kohn T."/>
            <person name="Peeters S.H."/>
            <person name="Heuer A."/>
            <person name="Rast P."/>
            <person name="Oberbeckmann S."/>
            <person name="Bunk B."/>
            <person name="Jeske O."/>
            <person name="Meyerdierks A."/>
            <person name="Storesund J.E."/>
            <person name="Kallscheuer N."/>
            <person name="Luecker S."/>
            <person name="Lage O.M."/>
            <person name="Pohl T."/>
            <person name="Merkel B.J."/>
            <person name="Hornburger P."/>
            <person name="Mueller R.-W."/>
            <person name="Bruemmer F."/>
            <person name="Labrenz M."/>
            <person name="Spormann A.M."/>
            <person name="Op den Camp H."/>
            <person name="Overmann J."/>
            <person name="Amann R."/>
            <person name="Jetten M.S.M."/>
            <person name="Mascher T."/>
            <person name="Medema M.H."/>
            <person name="Devos D.P."/>
            <person name="Kaster A.-K."/>
            <person name="Ovreas L."/>
            <person name="Rohde M."/>
            <person name="Galperin M.Y."/>
            <person name="Jogler C."/>
        </authorList>
    </citation>
    <scope>NUCLEOTIDE SEQUENCE [LARGE SCALE GENOMIC DNA]</scope>
    <source>
        <strain evidence="1 2">I41</strain>
    </source>
</reference>
<dbReference type="KEGG" id="llh:I41_37800"/>
<name>A0A517U1U5_9BACT</name>